<dbReference type="InterPro" id="IPR002797">
    <property type="entry name" value="Polysacc_synth"/>
</dbReference>
<feature type="transmembrane region" description="Helical" evidence="6">
    <location>
        <begin position="133"/>
        <end position="157"/>
    </location>
</feature>
<dbReference type="AlphaFoldDB" id="A0A6L9MG26"/>
<evidence type="ECO:0000256" key="1">
    <source>
        <dbReference type="ARBA" id="ARBA00004651"/>
    </source>
</evidence>
<feature type="transmembrane region" description="Helical" evidence="6">
    <location>
        <begin position="239"/>
        <end position="260"/>
    </location>
</feature>
<reference evidence="7 8" key="1">
    <citation type="submission" date="2020-01" db="EMBL/GenBank/DDBJ databases">
        <title>Genomes of bacteria type strains.</title>
        <authorList>
            <person name="Chen J."/>
            <person name="Zhu S."/>
            <person name="Chen J."/>
        </authorList>
    </citation>
    <scope>NUCLEOTIDE SEQUENCE [LARGE SCALE GENOMIC DNA]</scope>
    <source>
        <strain evidence="7 8">KCTC 52919</strain>
    </source>
</reference>
<feature type="transmembrane region" description="Helical" evidence="6">
    <location>
        <begin position="23"/>
        <end position="48"/>
    </location>
</feature>
<evidence type="ECO:0000256" key="6">
    <source>
        <dbReference type="SAM" id="Phobius"/>
    </source>
</evidence>
<evidence type="ECO:0000256" key="2">
    <source>
        <dbReference type="ARBA" id="ARBA00022475"/>
    </source>
</evidence>
<evidence type="ECO:0000313" key="8">
    <source>
        <dbReference type="Proteomes" id="UP000476332"/>
    </source>
</evidence>
<evidence type="ECO:0000256" key="5">
    <source>
        <dbReference type="ARBA" id="ARBA00023136"/>
    </source>
</evidence>
<dbReference type="Proteomes" id="UP000476332">
    <property type="component" value="Unassembled WGS sequence"/>
</dbReference>
<feature type="transmembrane region" description="Helical" evidence="6">
    <location>
        <begin position="169"/>
        <end position="188"/>
    </location>
</feature>
<name>A0A6L9MG26_9HYPH</name>
<comment type="caution">
    <text evidence="7">The sequence shown here is derived from an EMBL/GenBank/DDBJ whole genome shotgun (WGS) entry which is preliminary data.</text>
</comment>
<feature type="transmembrane region" description="Helical" evidence="6">
    <location>
        <begin position="374"/>
        <end position="396"/>
    </location>
</feature>
<proteinExistence type="predicted"/>
<keyword evidence="2" id="KW-1003">Cell membrane</keyword>
<dbReference type="InterPro" id="IPR050833">
    <property type="entry name" value="Poly_Biosynth_Transport"/>
</dbReference>
<gene>
    <name evidence="7" type="ORF">GTW51_08820</name>
</gene>
<protein>
    <submittedName>
        <fullName evidence="7">Oligosaccharide flippase family protein</fullName>
    </submittedName>
</protein>
<keyword evidence="8" id="KW-1185">Reference proteome</keyword>
<keyword evidence="3 6" id="KW-0812">Transmembrane</keyword>
<dbReference type="RefSeq" id="WP_163043539.1">
    <property type="nucleotide sequence ID" value="NZ_JAAAMJ010000004.1"/>
</dbReference>
<sequence length="444" mass="46242">MLLEQVNTAIGQLRGSIRKSTTLIVNSGALAVGTLAAAVLGFAYWWLAARFFPPEAVGRASALLSVVGLAGVLSEAGIGTLLIGENGPRRSKGPQLVSAATLVGLALALGLALAFVIGQTLVLGPEGPINGRIVGAAFFFGCGATVVSMLFEDALIGNLNSVGRMVQQVLFSLLKLALIAAAVVVGYVSNAAILLTWVASLLASWIVFDLLSRGGTRRLVGRPDFRLLYRLRRETFDHYALDVALQAPGIIMPFLVLVLLSPATTAAFALLWMLVTTAAVIPAVAATALFPVVRSNPDQAGHNILVSLFGSLLVSLAGAVVILVYSQEILAFFNPAYPDIAGSSLRLLGFSLLGLTLKYHACALARLNDRMRTAAYWFAIGGLLEVCLAVAGAQFGGLQGLVLGWTLAVIIEGACAAAFLGLVTKLNAAPSSLQENPAPSPLQT</sequence>
<dbReference type="PANTHER" id="PTHR30250">
    <property type="entry name" value="PST FAMILY PREDICTED COLANIC ACID TRANSPORTER"/>
    <property type="match status" value="1"/>
</dbReference>
<dbReference type="EMBL" id="JAAAMJ010000004">
    <property type="protein sequence ID" value="NDV86804.1"/>
    <property type="molecule type" value="Genomic_DNA"/>
</dbReference>
<dbReference type="GO" id="GO:0005886">
    <property type="term" value="C:plasma membrane"/>
    <property type="evidence" value="ECO:0007669"/>
    <property type="project" value="UniProtKB-SubCell"/>
</dbReference>
<evidence type="ECO:0000256" key="4">
    <source>
        <dbReference type="ARBA" id="ARBA00022989"/>
    </source>
</evidence>
<accession>A0A6L9MG26</accession>
<evidence type="ECO:0000256" key="3">
    <source>
        <dbReference type="ARBA" id="ARBA00022692"/>
    </source>
</evidence>
<dbReference type="PANTHER" id="PTHR30250:SF11">
    <property type="entry name" value="O-ANTIGEN TRANSPORTER-RELATED"/>
    <property type="match status" value="1"/>
</dbReference>
<feature type="transmembrane region" description="Helical" evidence="6">
    <location>
        <begin position="345"/>
        <end position="367"/>
    </location>
</feature>
<comment type="subcellular location">
    <subcellularLocation>
        <location evidence="1">Cell membrane</location>
        <topology evidence="1">Multi-pass membrane protein</topology>
    </subcellularLocation>
</comment>
<keyword evidence="4 6" id="KW-1133">Transmembrane helix</keyword>
<evidence type="ECO:0000313" key="7">
    <source>
        <dbReference type="EMBL" id="NDV86804.1"/>
    </source>
</evidence>
<keyword evidence="5 6" id="KW-0472">Membrane</keyword>
<feature type="transmembrane region" description="Helical" evidence="6">
    <location>
        <begin position="266"/>
        <end position="292"/>
    </location>
</feature>
<feature type="transmembrane region" description="Helical" evidence="6">
    <location>
        <begin position="304"/>
        <end position="325"/>
    </location>
</feature>
<feature type="transmembrane region" description="Helical" evidence="6">
    <location>
        <begin position="402"/>
        <end position="423"/>
    </location>
</feature>
<organism evidence="7 8">
    <name type="scientific">Aurantimonas aggregata</name>
    <dbReference type="NCBI Taxonomy" id="2047720"/>
    <lineage>
        <taxon>Bacteria</taxon>
        <taxon>Pseudomonadati</taxon>
        <taxon>Pseudomonadota</taxon>
        <taxon>Alphaproteobacteria</taxon>
        <taxon>Hyphomicrobiales</taxon>
        <taxon>Aurantimonadaceae</taxon>
        <taxon>Aurantimonas</taxon>
    </lineage>
</organism>
<feature type="transmembrane region" description="Helical" evidence="6">
    <location>
        <begin position="96"/>
        <end position="121"/>
    </location>
</feature>
<dbReference type="Pfam" id="PF01943">
    <property type="entry name" value="Polysacc_synt"/>
    <property type="match status" value="1"/>
</dbReference>
<feature type="transmembrane region" description="Helical" evidence="6">
    <location>
        <begin position="60"/>
        <end position="84"/>
    </location>
</feature>
<feature type="transmembrane region" description="Helical" evidence="6">
    <location>
        <begin position="194"/>
        <end position="212"/>
    </location>
</feature>